<feature type="transmembrane region" description="Helical" evidence="1">
    <location>
        <begin position="106"/>
        <end position="128"/>
    </location>
</feature>
<feature type="transmembrane region" description="Helical" evidence="1">
    <location>
        <begin position="165"/>
        <end position="186"/>
    </location>
</feature>
<dbReference type="EMBL" id="SMFZ01000001">
    <property type="protein sequence ID" value="TCK24462.1"/>
    <property type="molecule type" value="Genomic_DNA"/>
</dbReference>
<dbReference type="RefSeq" id="WP_132420904.1">
    <property type="nucleotide sequence ID" value="NZ_SMFZ01000001.1"/>
</dbReference>
<dbReference type="OrthoDB" id="3568345at2"/>
<accession>A0A4R1I3B0</accession>
<feature type="transmembrane region" description="Helical" evidence="1">
    <location>
        <begin position="79"/>
        <end position="99"/>
    </location>
</feature>
<evidence type="ECO:0000313" key="2">
    <source>
        <dbReference type="EMBL" id="TCK24462.1"/>
    </source>
</evidence>
<keyword evidence="3" id="KW-1185">Reference proteome</keyword>
<evidence type="ECO:0000313" key="3">
    <source>
        <dbReference type="Proteomes" id="UP000295560"/>
    </source>
</evidence>
<proteinExistence type="predicted"/>
<evidence type="ECO:0008006" key="4">
    <source>
        <dbReference type="Google" id="ProtNLM"/>
    </source>
</evidence>
<organism evidence="2 3">
    <name type="scientific">Pseudonocardia endophytica</name>
    <dbReference type="NCBI Taxonomy" id="401976"/>
    <lineage>
        <taxon>Bacteria</taxon>
        <taxon>Bacillati</taxon>
        <taxon>Actinomycetota</taxon>
        <taxon>Actinomycetes</taxon>
        <taxon>Pseudonocardiales</taxon>
        <taxon>Pseudonocardiaceae</taxon>
        <taxon>Pseudonocardia</taxon>
    </lineage>
</organism>
<gene>
    <name evidence="2" type="ORF">EV378_0234</name>
</gene>
<evidence type="ECO:0000256" key="1">
    <source>
        <dbReference type="SAM" id="Phobius"/>
    </source>
</evidence>
<feature type="transmembrane region" description="Helical" evidence="1">
    <location>
        <begin position="261"/>
        <end position="281"/>
    </location>
</feature>
<protein>
    <recommendedName>
        <fullName evidence="4">Magnesium transporter NIPA</fullName>
    </recommendedName>
</protein>
<keyword evidence="1" id="KW-1133">Transmembrane helix</keyword>
<dbReference type="InterPro" id="IPR037185">
    <property type="entry name" value="EmrE-like"/>
</dbReference>
<feature type="transmembrane region" description="Helical" evidence="1">
    <location>
        <begin position="53"/>
        <end position="73"/>
    </location>
</feature>
<feature type="transmembrane region" description="Helical" evidence="1">
    <location>
        <begin position="228"/>
        <end position="249"/>
    </location>
</feature>
<feature type="transmembrane region" description="Helical" evidence="1">
    <location>
        <begin position="6"/>
        <end position="26"/>
    </location>
</feature>
<keyword evidence="1" id="KW-0812">Transmembrane</keyword>
<reference evidence="2 3" key="1">
    <citation type="submission" date="2019-03" db="EMBL/GenBank/DDBJ databases">
        <title>Sequencing the genomes of 1000 actinobacteria strains.</title>
        <authorList>
            <person name="Klenk H.-P."/>
        </authorList>
    </citation>
    <scope>NUCLEOTIDE SEQUENCE [LARGE SCALE GENOMIC DNA]</scope>
    <source>
        <strain evidence="2 3">DSM 44969</strain>
    </source>
</reference>
<comment type="caution">
    <text evidence="2">The sequence shown here is derived from an EMBL/GenBank/DDBJ whole genome shotgun (WGS) entry which is preliminary data.</text>
</comment>
<sequence length="298" mass="29881">MTVDASVVAPVSAVLAATMIGASGVAQRRAALAAPSFAAGDPRLLRTLARARWWWIGTAAAVAGLCLQVLALATGPLLLVQGLLIGSVVATTACERLLLGRRPTRWVLAGVALTLLGLVGMLTALAPTGGGGTGPSGPEVLTLAGACAAVMVATVVWARRSPRRAWAVAACTGVGYGVVAVLLKQVGLQLAGGLTAPFAHPALYATVALGAWSVLLSQNALQQGCGAVAVVTPILVLDPLVGLVAGLVWFGERVASTPDVLGVAVGCTVLLVLGMGLVEAAGRSAQRTTTRVATPARR</sequence>
<dbReference type="SUPFAM" id="SSF103481">
    <property type="entry name" value="Multidrug resistance efflux transporter EmrE"/>
    <property type="match status" value="1"/>
</dbReference>
<keyword evidence="1" id="KW-0472">Membrane</keyword>
<name>A0A4R1I3B0_PSEEN</name>
<dbReference type="NCBIfam" id="NF038012">
    <property type="entry name" value="DMT_1"/>
    <property type="match status" value="1"/>
</dbReference>
<dbReference type="PANTHER" id="PTHR40761">
    <property type="entry name" value="CONSERVED INTEGRAL MEMBRANE ALANINE VALINE AND LEUCINE RICH PROTEIN-RELATED"/>
    <property type="match status" value="1"/>
</dbReference>
<dbReference type="AlphaFoldDB" id="A0A4R1I3B0"/>
<dbReference type="PANTHER" id="PTHR40761:SF1">
    <property type="entry name" value="CONSERVED INTEGRAL MEMBRANE ALANINE VALINE AND LEUCINE RICH PROTEIN-RELATED"/>
    <property type="match status" value="1"/>
</dbReference>
<feature type="transmembrane region" description="Helical" evidence="1">
    <location>
        <begin position="198"/>
        <end position="216"/>
    </location>
</feature>
<feature type="transmembrane region" description="Helical" evidence="1">
    <location>
        <begin position="140"/>
        <end position="158"/>
    </location>
</feature>
<dbReference type="Proteomes" id="UP000295560">
    <property type="component" value="Unassembled WGS sequence"/>
</dbReference>